<dbReference type="GO" id="GO:0009330">
    <property type="term" value="C:DNA topoisomerase type II (double strand cut, ATP-hydrolyzing) complex"/>
    <property type="evidence" value="ECO:0007669"/>
    <property type="project" value="InterPro"/>
</dbReference>
<evidence type="ECO:0000313" key="2">
    <source>
        <dbReference type="EMBL" id="EEC49764.1"/>
    </source>
</evidence>
<dbReference type="Proteomes" id="UP000000759">
    <property type="component" value="Chromosome 5"/>
</dbReference>
<dbReference type="OrthoDB" id="47440at2759"/>
<keyword evidence="3" id="KW-1185">Reference proteome</keyword>
<evidence type="ECO:0000313" key="3">
    <source>
        <dbReference type="Proteomes" id="UP000000759"/>
    </source>
</evidence>
<dbReference type="GO" id="GO:0003690">
    <property type="term" value="F:double-stranded DNA binding"/>
    <property type="evidence" value="ECO:0007669"/>
    <property type="project" value="InterPro"/>
</dbReference>
<dbReference type="PANTHER" id="PTHR34810:SF1">
    <property type="entry name" value="DNA-BINDING PROTEIN BIN4"/>
    <property type="match status" value="1"/>
</dbReference>
<name>B7FV19_PHATC</name>
<dbReference type="InterPro" id="IPR033246">
    <property type="entry name" value="BIN4"/>
</dbReference>
<feature type="compositionally biased region" description="Basic and acidic residues" evidence="1">
    <location>
        <begin position="38"/>
        <end position="54"/>
    </location>
</feature>
<sequence length="289" mass="31716">MSDDDKSFNPNEDVEPTIQPPKTKKRPLHSNADASSASRKENSRTLAIKRREQTSSKSVATVNDLGAGIMNSELRNVVSEHNSGKPPSAKRLPATKVTKNIKKTPQNVEPIKSCIPVEGVLHAECDDKFFDNYDVVIPPNFGSNGEYTLLVQIDPEDSASLDFTGAVGAIGRLETVAEGVVLDFKGCQYRGRIYPGSTAVVLSTNGKKADTQLLKVESMTDEFCRLTKEGNAMEKLNAIVRGDMVGYQYQFREDDVNRNTTVQTIESSEPTSKKKQLTSTTGGSQKKRR</sequence>
<dbReference type="PANTHER" id="PTHR34810">
    <property type="entry name" value="DNA-BINDING PROTEIN BIN4"/>
    <property type="match status" value="1"/>
</dbReference>
<dbReference type="HOGENOM" id="CLU_964618_0_0_1"/>
<dbReference type="AlphaFoldDB" id="B7FV19"/>
<dbReference type="PaxDb" id="2850-Phatr34514"/>
<reference evidence="3" key="2">
    <citation type="submission" date="2008-08" db="EMBL/GenBank/DDBJ databases">
        <authorList>
            <consortium name="Diatom Consortium"/>
            <person name="Grigoriev I."/>
            <person name="Grimwood J."/>
            <person name="Kuo A."/>
            <person name="Otillar R.P."/>
            <person name="Salamov A."/>
            <person name="Detter J.C."/>
            <person name="Lindquist E."/>
            <person name="Shapiro H."/>
            <person name="Lucas S."/>
            <person name="Glavina del Rio T."/>
            <person name="Pitluck S."/>
            <person name="Rokhsar D."/>
            <person name="Bowler C."/>
        </authorList>
    </citation>
    <scope>GENOME REANNOTATION</scope>
    <source>
        <strain evidence="3">CCAP 1055/1</strain>
    </source>
</reference>
<dbReference type="GeneID" id="7199487"/>
<feature type="region of interest" description="Disordered" evidence="1">
    <location>
        <begin position="1"/>
        <end position="63"/>
    </location>
</feature>
<protein>
    <submittedName>
        <fullName evidence="2">Uncharacterized protein</fullName>
    </submittedName>
</protein>
<reference evidence="2 3" key="1">
    <citation type="journal article" date="2008" name="Nature">
        <title>The Phaeodactylum genome reveals the evolutionary history of diatom genomes.</title>
        <authorList>
            <person name="Bowler C."/>
            <person name="Allen A.E."/>
            <person name="Badger J.H."/>
            <person name="Grimwood J."/>
            <person name="Jabbari K."/>
            <person name="Kuo A."/>
            <person name="Maheswari U."/>
            <person name="Martens C."/>
            <person name="Maumus F."/>
            <person name="Otillar R.P."/>
            <person name="Rayko E."/>
            <person name="Salamov A."/>
            <person name="Vandepoele K."/>
            <person name="Beszteri B."/>
            <person name="Gruber A."/>
            <person name="Heijde M."/>
            <person name="Katinka M."/>
            <person name="Mock T."/>
            <person name="Valentin K."/>
            <person name="Verret F."/>
            <person name="Berges J.A."/>
            <person name="Brownlee C."/>
            <person name="Cadoret J.P."/>
            <person name="Chiovitti A."/>
            <person name="Choi C.J."/>
            <person name="Coesel S."/>
            <person name="De Martino A."/>
            <person name="Detter J.C."/>
            <person name="Durkin C."/>
            <person name="Falciatore A."/>
            <person name="Fournet J."/>
            <person name="Haruta M."/>
            <person name="Huysman M.J."/>
            <person name="Jenkins B.D."/>
            <person name="Jiroutova K."/>
            <person name="Jorgensen R.E."/>
            <person name="Joubert Y."/>
            <person name="Kaplan A."/>
            <person name="Kroger N."/>
            <person name="Kroth P.G."/>
            <person name="La Roche J."/>
            <person name="Lindquist E."/>
            <person name="Lommer M."/>
            <person name="Martin-Jezequel V."/>
            <person name="Lopez P.J."/>
            <person name="Lucas S."/>
            <person name="Mangogna M."/>
            <person name="McGinnis K."/>
            <person name="Medlin L.K."/>
            <person name="Montsant A."/>
            <person name="Oudot-Le Secq M.P."/>
            <person name="Napoli C."/>
            <person name="Obornik M."/>
            <person name="Parker M.S."/>
            <person name="Petit J.L."/>
            <person name="Porcel B.M."/>
            <person name="Poulsen N."/>
            <person name="Robison M."/>
            <person name="Rychlewski L."/>
            <person name="Rynearson T.A."/>
            <person name="Schmutz J."/>
            <person name="Shapiro H."/>
            <person name="Siaut M."/>
            <person name="Stanley M."/>
            <person name="Sussman M.R."/>
            <person name="Taylor A.R."/>
            <person name="Vardi A."/>
            <person name="von Dassow P."/>
            <person name="Vyverman W."/>
            <person name="Willis A."/>
            <person name="Wyrwicz L.S."/>
            <person name="Rokhsar D.S."/>
            <person name="Weissenbach J."/>
            <person name="Armbrust E.V."/>
            <person name="Green B.R."/>
            <person name="Van de Peer Y."/>
            <person name="Grigoriev I.V."/>
        </authorList>
    </citation>
    <scope>NUCLEOTIDE SEQUENCE [LARGE SCALE GENOMIC DNA]</scope>
    <source>
        <strain evidence="2 3">CCAP 1055/1</strain>
    </source>
</reference>
<feature type="compositionally biased region" description="Polar residues" evidence="1">
    <location>
        <begin position="277"/>
        <end position="289"/>
    </location>
</feature>
<feature type="region of interest" description="Disordered" evidence="1">
    <location>
        <begin position="264"/>
        <end position="289"/>
    </location>
</feature>
<dbReference type="KEGG" id="pti:PHATRDRAFT_34514"/>
<evidence type="ECO:0000256" key="1">
    <source>
        <dbReference type="SAM" id="MobiDB-lite"/>
    </source>
</evidence>
<organism evidence="2 3">
    <name type="scientific">Phaeodactylum tricornutum (strain CCAP 1055/1)</name>
    <dbReference type="NCBI Taxonomy" id="556484"/>
    <lineage>
        <taxon>Eukaryota</taxon>
        <taxon>Sar</taxon>
        <taxon>Stramenopiles</taxon>
        <taxon>Ochrophyta</taxon>
        <taxon>Bacillariophyta</taxon>
        <taxon>Bacillariophyceae</taxon>
        <taxon>Bacillariophycidae</taxon>
        <taxon>Naviculales</taxon>
        <taxon>Phaeodactylaceae</taxon>
        <taxon>Phaeodactylum</taxon>
    </lineage>
</organism>
<dbReference type="InParanoid" id="B7FV19"/>
<dbReference type="EMBL" id="CM000608">
    <property type="protein sequence ID" value="EEC49764.1"/>
    <property type="molecule type" value="Genomic_DNA"/>
</dbReference>
<gene>
    <name evidence="2" type="ORF">PHATRDRAFT_34514</name>
</gene>
<accession>B7FV19</accession>
<dbReference type="RefSeq" id="XP_002179066.1">
    <property type="nucleotide sequence ID" value="XM_002179030.1"/>
</dbReference>
<dbReference type="GO" id="GO:0042023">
    <property type="term" value="P:DNA endoreduplication"/>
    <property type="evidence" value="ECO:0007669"/>
    <property type="project" value="InterPro"/>
</dbReference>
<proteinExistence type="predicted"/>